<evidence type="ECO:0000313" key="3">
    <source>
        <dbReference type="Proteomes" id="UP001204445"/>
    </source>
</evidence>
<accession>A0AAE3HLF0</accession>
<dbReference type="RefSeq" id="WP_259054940.1">
    <property type="nucleotide sequence ID" value="NZ_JANUCT010000007.1"/>
</dbReference>
<sequence length="295" mass="33397">MRPRLLLNLLLLLGIGVLGTWFWLQPASEQDRPESISPLNINAVQHLRIERPDQPTIELERRNRDWRVIAPLRADAEDSRVESILLLPLSASAGQFPASDANLEEFGLEPPQLTITYDSETFVVGDTSPLDEERRYVLYDDEIHLFDARLYQRLNAPLNYYINPSLTPTDSELTGIRLPGGQIRKDDGDWRAEPDNLTHTPAITADAWQRTRASYVKQHENNDAEYDQSVSLEFAGQDPIRYRVVATDPQIILARPEQGLQYHLPAELLLDLGLTTGKTADTNDAGEYRTSTDEP</sequence>
<keyword evidence="3" id="KW-1185">Reference proteome</keyword>
<proteinExistence type="predicted"/>
<dbReference type="InterPro" id="IPR025641">
    <property type="entry name" value="DUF4340"/>
</dbReference>
<reference evidence="2" key="1">
    <citation type="submission" date="2022-08" db="EMBL/GenBank/DDBJ databases">
        <title>Genomic Encyclopedia of Type Strains, Phase III (KMG-III): the genomes of soil and plant-associated and newly described type strains.</title>
        <authorList>
            <person name="Whitman W."/>
        </authorList>
    </citation>
    <scope>NUCLEOTIDE SEQUENCE</scope>
    <source>
        <strain evidence="2">HMT 1</strain>
    </source>
</reference>
<gene>
    <name evidence="2" type="ORF">J2T55_001306</name>
</gene>
<dbReference type="EMBL" id="JANUCT010000007">
    <property type="protein sequence ID" value="MCS3903286.1"/>
    <property type="molecule type" value="Genomic_DNA"/>
</dbReference>
<organism evidence="2 3">
    <name type="scientific">Methylohalomonas lacus</name>
    <dbReference type="NCBI Taxonomy" id="398773"/>
    <lineage>
        <taxon>Bacteria</taxon>
        <taxon>Pseudomonadati</taxon>
        <taxon>Pseudomonadota</taxon>
        <taxon>Gammaproteobacteria</taxon>
        <taxon>Methylohalomonadales</taxon>
        <taxon>Methylohalomonadaceae</taxon>
        <taxon>Methylohalomonas</taxon>
    </lineage>
</organism>
<comment type="caution">
    <text evidence="2">The sequence shown here is derived from an EMBL/GenBank/DDBJ whole genome shotgun (WGS) entry which is preliminary data.</text>
</comment>
<evidence type="ECO:0000313" key="2">
    <source>
        <dbReference type="EMBL" id="MCS3903286.1"/>
    </source>
</evidence>
<dbReference type="Pfam" id="PF14238">
    <property type="entry name" value="DUF4340"/>
    <property type="match status" value="1"/>
</dbReference>
<evidence type="ECO:0000259" key="1">
    <source>
        <dbReference type="Pfam" id="PF14238"/>
    </source>
</evidence>
<name>A0AAE3HLF0_9GAMM</name>
<dbReference type="AlphaFoldDB" id="A0AAE3HLF0"/>
<feature type="domain" description="DUF4340" evidence="1">
    <location>
        <begin position="66"/>
        <end position="200"/>
    </location>
</feature>
<protein>
    <recommendedName>
        <fullName evidence="1">DUF4340 domain-containing protein</fullName>
    </recommendedName>
</protein>
<dbReference type="Proteomes" id="UP001204445">
    <property type="component" value="Unassembled WGS sequence"/>
</dbReference>